<dbReference type="GO" id="GO:0016787">
    <property type="term" value="F:hydrolase activity"/>
    <property type="evidence" value="ECO:0007669"/>
    <property type="project" value="UniProtKB-KW"/>
</dbReference>
<dbReference type="AlphaFoldDB" id="A0A498DDT2"/>
<dbReference type="EMBL" id="RCHR01000002">
    <property type="protein sequence ID" value="RLL46820.1"/>
    <property type="molecule type" value="Genomic_DNA"/>
</dbReference>
<evidence type="ECO:0000259" key="1">
    <source>
        <dbReference type="Pfam" id="PF00144"/>
    </source>
</evidence>
<dbReference type="InterPro" id="IPR012338">
    <property type="entry name" value="Beta-lactam/transpept-like"/>
</dbReference>
<dbReference type="PANTHER" id="PTHR43283:SF3">
    <property type="entry name" value="BETA-LACTAMASE FAMILY PROTEIN (AFU_ORTHOLOGUE AFUA_5G07500)"/>
    <property type="match status" value="1"/>
</dbReference>
<dbReference type="SUPFAM" id="SSF56601">
    <property type="entry name" value="beta-lactamase/transpeptidase-like"/>
    <property type="match status" value="1"/>
</dbReference>
<accession>A0A498DDT2</accession>
<protein>
    <submittedName>
        <fullName evidence="2">Class A beta-lactamase-related serine hydrolase</fullName>
    </submittedName>
</protein>
<dbReference type="PANTHER" id="PTHR43283">
    <property type="entry name" value="BETA-LACTAMASE-RELATED"/>
    <property type="match status" value="1"/>
</dbReference>
<dbReference type="Pfam" id="PF00144">
    <property type="entry name" value="Beta-lactamase"/>
    <property type="match status" value="1"/>
</dbReference>
<dbReference type="RefSeq" id="WP_121522071.1">
    <property type="nucleotide sequence ID" value="NZ_RCHR01000002.1"/>
</dbReference>
<dbReference type="OrthoDB" id="9770183at2"/>
<sequence length="393" mass="44219">MKSSKLDDLLTKVVADSDVPGVVAYVAGDDEVIYEGTFGKRNVANGEMMTTDTVFWIASMTKAVTSVAAMQLVEQGKLILDQPLNKILPELNETEVMVGTDDNGEPILRNPKGQITLRRLLTHTAGFTYHFSNENTVKYIKAKNLDMREGQNESLLTPLAFDPGEKWEYGINIDWVGKAIEAVSGKNLRTYFQEYIFTPLGMTDTDFVIQAEQRERLVSMHVRNVDELAPIPFEIPQEPEFFMGGGGLYSTARDYTTFLQMILHGGIYNGKRILETETVKEMCKNQIGEFNVTTMKSVNPTLANEYEAFPDMIKKWGLGFLITTEDAKGRRKAGSLSWAGLGNTFFWIDPTSRITAVILTQLLPFADQRVLDLLDKFEAKIYELINEKSMQDN</sequence>
<gene>
    <name evidence="2" type="ORF">D8M04_06365</name>
</gene>
<reference evidence="2 3" key="1">
    <citation type="submission" date="2018-10" db="EMBL/GenBank/DDBJ databases">
        <title>Oceanobacillus sp. YLB-02 draft genome.</title>
        <authorList>
            <person name="Yu L."/>
        </authorList>
    </citation>
    <scope>NUCLEOTIDE SEQUENCE [LARGE SCALE GENOMIC DNA]</scope>
    <source>
        <strain evidence="2 3">YLB-02</strain>
    </source>
</reference>
<keyword evidence="3" id="KW-1185">Reference proteome</keyword>
<dbReference type="InterPro" id="IPR050789">
    <property type="entry name" value="Diverse_Enzym_Activities"/>
</dbReference>
<comment type="caution">
    <text evidence="2">The sequence shown here is derived from an EMBL/GenBank/DDBJ whole genome shotgun (WGS) entry which is preliminary data.</text>
</comment>
<organism evidence="2 3">
    <name type="scientific">Oceanobacillus piezotolerans</name>
    <dbReference type="NCBI Taxonomy" id="2448030"/>
    <lineage>
        <taxon>Bacteria</taxon>
        <taxon>Bacillati</taxon>
        <taxon>Bacillota</taxon>
        <taxon>Bacilli</taxon>
        <taxon>Bacillales</taxon>
        <taxon>Bacillaceae</taxon>
        <taxon>Oceanobacillus</taxon>
    </lineage>
</organism>
<feature type="domain" description="Beta-lactamase-related" evidence="1">
    <location>
        <begin position="6"/>
        <end position="370"/>
    </location>
</feature>
<evidence type="ECO:0000313" key="2">
    <source>
        <dbReference type="EMBL" id="RLL46820.1"/>
    </source>
</evidence>
<proteinExistence type="predicted"/>
<name>A0A498DDT2_9BACI</name>
<dbReference type="Proteomes" id="UP000270219">
    <property type="component" value="Unassembled WGS sequence"/>
</dbReference>
<keyword evidence="2" id="KW-0378">Hydrolase</keyword>
<evidence type="ECO:0000313" key="3">
    <source>
        <dbReference type="Proteomes" id="UP000270219"/>
    </source>
</evidence>
<dbReference type="Gene3D" id="3.40.710.10">
    <property type="entry name" value="DD-peptidase/beta-lactamase superfamily"/>
    <property type="match status" value="1"/>
</dbReference>
<dbReference type="InterPro" id="IPR001466">
    <property type="entry name" value="Beta-lactam-related"/>
</dbReference>